<keyword evidence="3" id="KW-0732">Signal</keyword>
<keyword evidence="6" id="KW-1185">Reference proteome</keyword>
<name>A0ABY5PEK8_9ACTN</name>
<dbReference type="InterPro" id="IPR006665">
    <property type="entry name" value="OmpA-like"/>
</dbReference>
<evidence type="ECO:0000259" key="4">
    <source>
        <dbReference type="PROSITE" id="PS51123"/>
    </source>
</evidence>
<proteinExistence type="predicted"/>
<feature type="compositionally biased region" description="Low complexity" evidence="2">
    <location>
        <begin position="381"/>
        <end position="397"/>
    </location>
</feature>
<evidence type="ECO:0000313" key="5">
    <source>
        <dbReference type="EMBL" id="UUY02885.1"/>
    </source>
</evidence>
<dbReference type="PANTHER" id="PTHR30329:SF21">
    <property type="entry name" value="LIPOPROTEIN YIAD-RELATED"/>
    <property type="match status" value="1"/>
</dbReference>
<dbReference type="CDD" id="cd07185">
    <property type="entry name" value="OmpA_C-like"/>
    <property type="match status" value="1"/>
</dbReference>
<dbReference type="InterPro" id="IPR050330">
    <property type="entry name" value="Bact_OuterMem_StrucFunc"/>
</dbReference>
<evidence type="ECO:0000313" key="6">
    <source>
        <dbReference type="Proteomes" id="UP001058860"/>
    </source>
</evidence>
<feature type="signal peptide" evidence="3">
    <location>
        <begin position="1"/>
        <end position="33"/>
    </location>
</feature>
<feature type="compositionally biased region" description="Pro residues" evidence="2">
    <location>
        <begin position="368"/>
        <end position="380"/>
    </location>
</feature>
<organism evidence="5 6">
    <name type="scientific">Svornostia abyssi</name>
    <dbReference type="NCBI Taxonomy" id="2898438"/>
    <lineage>
        <taxon>Bacteria</taxon>
        <taxon>Bacillati</taxon>
        <taxon>Actinomycetota</taxon>
        <taxon>Thermoleophilia</taxon>
        <taxon>Solirubrobacterales</taxon>
        <taxon>Baekduiaceae</taxon>
        <taxon>Svornostia</taxon>
    </lineage>
</organism>
<dbReference type="PROSITE" id="PS51123">
    <property type="entry name" value="OMPA_2"/>
    <property type="match status" value="1"/>
</dbReference>
<feature type="region of interest" description="Disordered" evidence="2">
    <location>
        <begin position="365"/>
        <end position="398"/>
    </location>
</feature>
<reference evidence="6" key="1">
    <citation type="submission" date="2021-11" db="EMBL/GenBank/DDBJ databases">
        <title>Cultivation dependent microbiological survey of springs from the worlds oldest radium mine currently devoted to the extraction of radon-saturated water.</title>
        <authorList>
            <person name="Kapinusova G."/>
            <person name="Smrhova T."/>
            <person name="Strejcek M."/>
            <person name="Suman J."/>
            <person name="Jani K."/>
            <person name="Pajer P."/>
            <person name="Uhlik O."/>
        </authorList>
    </citation>
    <scope>NUCLEOTIDE SEQUENCE [LARGE SCALE GENOMIC DNA]</scope>
    <source>
        <strain evidence="6">J379</strain>
    </source>
</reference>
<feature type="compositionally biased region" description="Polar residues" evidence="2">
    <location>
        <begin position="659"/>
        <end position="674"/>
    </location>
</feature>
<protein>
    <submittedName>
        <fullName evidence="5">OmpA family protein</fullName>
    </submittedName>
</protein>
<sequence>MSHAVRSALPRALTILCLSLLAYVLAAAAPAQASHLKGASLDAQIDASGQLTGSVQLIKANGGSCVSPSGELGTVYYTPAGGSPTAISIPSGNQSVTACTPGSITTTGTFSVSVAGEADGDFTIRQLASARVSGIQNSAPSSIDVRAKVRKQAGFTHRTPRITSQPALGVSKLSAYSQQLAMNTESGTAPSVALMQSADNGNTATYDSTAPATNLVSVTSGGLVEIPFSTTAGLTVGHYYVYKVRITDDQGQYTERDLLLTVSNNAPPVFSGDSATGTIDIKPGVPATLNFSASDPDAGQTLTMAVGGVPAWGSSSTGTGTASVSLNAPESAVGTSTQISVDATDSDTTAPMTSARTVTVRVVANTPTPTPEPTPTPTPVSKPAAPKVVSAPPATTTSRDAEITWTGEAGGSYTCIVNTKPAAACSSPLKLSGLAPGRHTVKVFQTNASGDGQILEVSWVVTEAKLDVGAKLAVKSDDLTVGCKVAGVNIERCVVDVFADVPSGDARARAAKKTKIGTGEFKTSKTTNAVEIELTLNATGKRLVNRLGGVKVSLDMTAWPQGGGPQLKATGNSVLLPSRVRVTPATGIFTHQSATLTTAARAWVKATAKQLSGAQSVRCTGHTARSGKGIPEANRRLGLRRAKAICGALKRAGVKVTTSTVTAGETQPRSSNRTAAGRAKNRRVELTVTYPR</sequence>
<dbReference type="SUPFAM" id="SSF103088">
    <property type="entry name" value="OmpA-like"/>
    <property type="match status" value="1"/>
</dbReference>
<dbReference type="EMBL" id="CP088295">
    <property type="protein sequence ID" value="UUY02885.1"/>
    <property type="molecule type" value="Genomic_DNA"/>
</dbReference>
<evidence type="ECO:0000256" key="1">
    <source>
        <dbReference type="PROSITE-ProRule" id="PRU00473"/>
    </source>
</evidence>
<dbReference type="Gene3D" id="3.30.1330.60">
    <property type="entry name" value="OmpA-like domain"/>
    <property type="match status" value="1"/>
</dbReference>
<dbReference type="RefSeq" id="WP_353863407.1">
    <property type="nucleotide sequence ID" value="NZ_CP088295.1"/>
</dbReference>
<gene>
    <name evidence="5" type="ORF">LRS13_19695</name>
</gene>
<feature type="chain" id="PRO_5047272851" evidence="3">
    <location>
        <begin position="34"/>
        <end position="692"/>
    </location>
</feature>
<accession>A0ABY5PEK8</accession>
<evidence type="ECO:0000256" key="2">
    <source>
        <dbReference type="SAM" id="MobiDB-lite"/>
    </source>
</evidence>
<dbReference type="Pfam" id="PF00691">
    <property type="entry name" value="OmpA"/>
    <property type="match status" value="1"/>
</dbReference>
<dbReference type="InterPro" id="IPR036737">
    <property type="entry name" value="OmpA-like_sf"/>
</dbReference>
<feature type="region of interest" description="Disordered" evidence="2">
    <location>
        <begin position="659"/>
        <end position="681"/>
    </location>
</feature>
<keyword evidence="1" id="KW-0472">Membrane</keyword>
<dbReference type="PANTHER" id="PTHR30329">
    <property type="entry name" value="STATOR ELEMENT OF FLAGELLAR MOTOR COMPLEX"/>
    <property type="match status" value="1"/>
</dbReference>
<dbReference type="Proteomes" id="UP001058860">
    <property type="component" value="Chromosome"/>
</dbReference>
<evidence type="ECO:0000256" key="3">
    <source>
        <dbReference type="SAM" id="SignalP"/>
    </source>
</evidence>
<feature type="domain" description="OmpA-like" evidence="4">
    <location>
        <begin position="576"/>
        <end position="692"/>
    </location>
</feature>